<reference evidence="2 3" key="1">
    <citation type="journal article" date="2019" name="Int. J. Syst. Evol. Microbiol.">
        <title>The Global Catalogue of Microorganisms (GCM) 10K type strain sequencing project: providing services to taxonomists for standard genome sequencing and annotation.</title>
        <authorList>
            <consortium name="The Broad Institute Genomics Platform"/>
            <consortium name="The Broad Institute Genome Sequencing Center for Infectious Disease"/>
            <person name="Wu L."/>
            <person name="Ma J."/>
        </authorList>
    </citation>
    <scope>NUCLEOTIDE SEQUENCE [LARGE SCALE GENOMIC DNA]</scope>
    <source>
        <strain evidence="2 3">JCM 8542</strain>
    </source>
</reference>
<name>A0ABN0T5Q4_9FIRM</name>
<feature type="region of interest" description="Disordered" evidence="1">
    <location>
        <begin position="137"/>
        <end position="169"/>
    </location>
</feature>
<gene>
    <name evidence="2" type="ORF">GCM10008919_15480</name>
</gene>
<dbReference type="Proteomes" id="UP001500399">
    <property type="component" value="Unassembled WGS sequence"/>
</dbReference>
<comment type="caution">
    <text evidence="2">The sequence shown here is derived from an EMBL/GenBank/DDBJ whole genome shotgun (WGS) entry which is preliminary data.</text>
</comment>
<accession>A0ABN0T5Q4</accession>
<dbReference type="RefSeq" id="WP_304987474.1">
    <property type="nucleotide sequence ID" value="NZ_BAAACR010000012.1"/>
</dbReference>
<feature type="compositionally biased region" description="Basic and acidic residues" evidence="1">
    <location>
        <begin position="146"/>
        <end position="155"/>
    </location>
</feature>
<sequence>MEQMPVNFQNCRKSLRATSYDSDEQEYMCGSTFPVFDFDGLKEWYVEKCALKLTKVPFSNDVLWLDDDHSVFIEFKNGKIGPTENNTIIFKIYDSLLVLLDDKFDLAWYCSDFRQNISYTREHMDYILVYNGEKYDEKNPTPQTRKGLERQDNRDVVTASARKRPQSSNHRTKINKIFRALGNRSLILFGLDRFKGYLFRQVYTLDQDEFQKYLAEQGVT</sequence>
<evidence type="ECO:0000256" key="1">
    <source>
        <dbReference type="SAM" id="MobiDB-lite"/>
    </source>
</evidence>
<proteinExistence type="predicted"/>
<organism evidence="2 3">
    <name type="scientific">Selenomonas dianae</name>
    <dbReference type="NCBI Taxonomy" id="135079"/>
    <lineage>
        <taxon>Bacteria</taxon>
        <taxon>Bacillati</taxon>
        <taxon>Bacillota</taxon>
        <taxon>Negativicutes</taxon>
        <taxon>Selenomonadales</taxon>
        <taxon>Selenomonadaceae</taxon>
        <taxon>Selenomonas</taxon>
    </lineage>
</organism>
<dbReference type="EMBL" id="BAAACR010000012">
    <property type="protein sequence ID" value="GAA0213175.1"/>
    <property type="molecule type" value="Genomic_DNA"/>
</dbReference>
<keyword evidence="3" id="KW-1185">Reference proteome</keyword>
<evidence type="ECO:0000313" key="2">
    <source>
        <dbReference type="EMBL" id="GAA0213175.1"/>
    </source>
</evidence>
<evidence type="ECO:0000313" key="3">
    <source>
        <dbReference type="Proteomes" id="UP001500399"/>
    </source>
</evidence>
<protein>
    <submittedName>
        <fullName evidence="2">Uncharacterized protein</fullName>
    </submittedName>
</protein>